<dbReference type="SUPFAM" id="SSF55331">
    <property type="entry name" value="Tautomerase/MIF"/>
    <property type="match status" value="1"/>
</dbReference>
<evidence type="ECO:0000313" key="2">
    <source>
        <dbReference type="Proteomes" id="UP000623958"/>
    </source>
</evidence>
<protein>
    <recommendedName>
        <fullName evidence="3">5-carboxymethyl-2-hydroxymuconate isomerase</fullName>
    </recommendedName>
</protein>
<evidence type="ECO:0008006" key="3">
    <source>
        <dbReference type="Google" id="ProtNLM"/>
    </source>
</evidence>
<sequence>MRLHNTINATGLFEESDIKIRVNPYAIHAAGGVREDFVHVFSWIMQGRSLEQRANLSRVIVGELSELFPQVPRIAANIAEFEKATYFNRTML</sequence>
<dbReference type="Gene3D" id="3.30.429.10">
    <property type="entry name" value="Macrophage Migration Inhibitory Factor"/>
    <property type="match status" value="1"/>
</dbReference>
<accession>A0A919KJ35</accession>
<keyword evidence="2" id="KW-1185">Reference proteome</keyword>
<organism evidence="1 2">
    <name type="scientific">Xanthomonas boreopolis</name>
    <dbReference type="NCBI Taxonomy" id="86183"/>
    <lineage>
        <taxon>Bacteria</taxon>
        <taxon>Pseudomonadati</taxon>
        <taxon>Pseudomonadota</taxon>
        <taxon>Gammaproteobacteria</taxon>
        <taxon>Lysobacterales</taxon>
        <taxon>Lysobacteraceae</taxon>
        <taxon>Xanthomonas</taxon>
    </lineage>
</organism>
<dbReference type="InterPro" id="IPR014347">
    <property type="entry name" value="Tautomerase/MIF_sf"/>
</dbReference>
<comment type="caution">
    <text evidence="1">The sequence shown here is derived from an EMBL/GenBank/DDBJ whole genome shotgun (WGS) entry which is preliminary data.</text>
</comment>
<reference evidence="1" key="1">
    <citation type="journal article" date="2014" name="Int. J. Syst. Evol. Microbiol.">
        <title>Complete genome sequence of Corynebacterium casei LMG S-19264T (=DSM 44701T), isolated from a smear-ripened cheese.</title>
        <authorList>
            <consortium name="US DOE Joint Genome Institute (JGI-PGF)"/>
            <person name="Walter F."/>
            <person name="Albersmeier A."/>
            <person name="Kalinowski J."/>
            <person name="Ruckert C."/>
        </authorList>
    </citation>
    <scope>NUCLEOTIDE SEQUENCE</scope>
    <source>
        <strain evidence="1">JCM 13306</strain>
    </source>
</reference>
<dbReference type="EMBL" id="BNBA01000028">
    <property type="protein sequence ID" value="GHH57977.1"/>
    <property type="molecule type" value="Genomic_DNA"/>
</dbReference>
<gene>
    <name evidence="1" type="ORF">GCM10009090_29930</name>
</gene>
<name>A0A919KJ35_9XANT</name>
<dbReference type="AlphaFoldDB" id="A0A919KJ35"/>
<proteinExistence type="predicted"/>
<dbReference type="Proteomes" id="UP000623958">
    <property type="component" value="Unassembled WGS sequence"/>
</dbReference>
<reference evidence="1" key="2">
    <citation type="submission" date="2020-09" db="EMBL/GenBank/DDBJ databases">
        <authorList>
            <person name="Sun Q."/>
            <person name="Ohkuma M."/>
        </authorList>
    </citation>
    <scope>NUCLEOTIDE SEQUENCE</scope>
    <source>
        <strain evidence="1">JCM 13306</strain>
    </source>
</reference>
<evidence type="ECO:0000313" key="1">
    <source>
        <dbReference type="EMBL" id="GHH57977.1"/>
    </source>
</evidence>